<organism evidence="1 2">
    <name type="scientific">Butyricimonas virosa</name>
    <dbReference type="NCBI Taxonomy" id="544645"/>
    <lineage>
        <taxon>Bacteria</taxon>
        <taxon>Pseudomonadati</taxon>
        <taxon>Bacteroidota</taxon>
        <taxon>Bacteroidia</taxon>
        <taxon>Bacteroidales</taxon>
        <taxon>Odoribacteraceae</taxon>
        <taxon>Butyricimonas</taxon>
    </lineage>
</organism>
<accession>A0A921H651</accession>
<evidence type="ECO:0000313" key="2">
    <source>
        <dbReference type="Proteomes" id="UP000742098"/>
    </source>
</evidence>
<dbReference type="EMBL" id="DYVS01000228">
    <property type="protein sequence ID" value="HJF71533.1"/>
    <property type="molecule type" value="Genomic_DNA"/>
</dbReference>
<dbReference type="AlphaFoldDB" id="A0A921H651"/>
<evidence type="ECO:0000313" key="1">
    <source>
        <dbReference type="EMBL" id="HJF71533.1"/>
    </source>
</evidence>
<sequence>MELIIKLPTIQVVSETQTKVSVPYIVENESKELWYLIESKYTSYLTADVADAYVVGFLLYAMERNLNIKSEIPLSERLYFQLTKYLMPFLVSFNKHLHVINISANLVSKDYEAIHVGTGISCGVDSLSTIVYHGLEEKVEKNKIDTLTLLNTGYYGCAENNSENYRRYIQQSFDFAEKHHYNFLTVDSNLSNVMEYNFLSAHTYLTCSVLLLLQKYFSVYYYASGYTVNHFRVDFSDSANYDIFLLDCISTENLKFYSSCCVINRIGKIRMIAQYKDIFESLYVCTRGIVFNNCSHCEKCVRTMLALDSMKMIEELKQRFNYSIFKKYRNRYLNYMLRHKGNNPYYKEAFDCYKKNKIKIPFLAYFSIMPCTFERREMLRSFMNSTLGRWIRKKSFYRKFVSRIERIFKNYSRRN</sequence>
<proteinExistence type="predicted"/>
<gene>
    <name evidence="1" type="ORF">K8V05_12335</name>
</gene>
<reference evidence="1" key="2">
    <citation type="submission" date="2021-09" db="EMBL/GenBank/DDBJ databases">
        <authorList>
            <person name="Gilroy R."/>
        </authorList>
    </citation>
    <scope>NUCLEOTIDE SEQUENCE</scope>
    <source>
        <strain evidence="1">6966</strain>
    </source>
</reference>
<dbReference type="Proteomes" id="UP000742098">
    <property type="component" value="Unassembled WGS sequence"/>
</dbReference>
<protein>
    <submittedName>
        <fullName evidence="1">Uncharacterized protein</fullName>
    </submittedName>
</protein>
<comment type="caution">
    <text evidence="1">The sequence shown here is derived from an EMBL/GenBank/DDBJ whole genome shotgun (WGS) entry which is preliminary data.</text>
</comment>
<name>A0A921H651_9BACT</name>
<reference evidence="1" key="1">
    <citation type="journal article" date="2021" name="PeerJ">
        <title>Extensive microbial diversity within the chicken gut microbiome revealed by metagenomics and culture.</title>
        <authorList>
            <person name="Gilroy R."/>
            <person name="Ravi A."/>
            <person name="Getino M."/>
            <person name="Pursley I."/>
            <person name="Horton D.L."/>
            <person name="Alikhan N.F."/>
            <person name="Baker D."/>
            <person name="Gharbi K."/>
            <person name="Hall N."/>
            <person name="Watson M."/>
            <person name="Adriaenssens E.M."/>
            <person name="Foster-Nyarko E."/>
            <person name="Jarju S."/>
            <person name="Secka A."/>
            <person name="Antonio M."/>
            <person name="Oren A."/>
            <person name="Chaudhuri R.R."/>
            <person name="La Ragione R."/>
            <person name="Hildebrand F."/>
            <person name="Pallen M.J."/>
        </authorList>
    </citation>
    <scope>NUCLEOTIDE SEQUENCE</scope>
    <source>
        <strain evidence="1">6966</strain>
    </source>
</reference>